<accession>A0A679JHG7</accession>
<dbReference type="CDD" id="cd11614">
    <property type="entry name" value="SAF_CpaB_FlgA_like"/>
    <property type="match status" value="1"/>
</dbReference>
<evidence type="ECO:0000313" key="3">
    <source>
        <dbReference type="EMBL" id="CAA2108405.1"/>
    </source>
</evidence>
<dbReference type="Pfam" id="PF16976">
    <property type="entry name" value="RcpC"/>
    <property type="match status" value="1"/>
</dbReference>
<protein>
    <recommendedName>
        <fullName evidence="2">SAF domain-containing protein</fullName>
    </recommendedName>
</protein>
<proteinExistence type="predicted"/>
<gene>
    <name evidence="3" type="ORF">VVAX_04916</name>
</gene>
<dbReference type="Pfam" id="PF08666">
    <property type="entry name" value="SAF"/>
    <property type="match status" value="1"/>
</dbReference>
<evidence type="ECO:0000256" key="1">
    <source>
        <dbReference type="SAM" id="MobiDB-lite"/>
    </source>
</evidence>
<dbReference type="NCBIfam" id="TIGR03177">
    <property type="entry name" value="pilus_cpaB"/>
    <property type="match status" value="1"/>
</dbReference>
<dbReference type="RefSeq" id="WP_339092420.1">
    <property type="nucleotide sequence ID" value="NZ_LR743507.1"/>
</dbReference>
<dbReference type="SMART" id="SM00858">
    <property type="entry name" value="SAF"/>
    <property type="match status" value="1"/>
</dbReference>
<dbReference type="InterPro" id="IPR017592">
    <property type="entry name" value="Pilus_assmbl_Flp-typ_CpaB"/>
</dbReference>
<sequence>MINLTKVLAAILVLLAIALGGYAWMLGRQAPKAPPATAAAPTDAPARAPEAATHPVVVAAKPLPAGVAIPADALRVERLTINPAGAFQDATVAAGRVPVLDLAEGTPVMENQLVSGLALRIGEGERAVAVKADEVMGVGNKIQPGDFVDVFVMLKSDGKDIDRSQARLLLSRKRVLAFGSASVDGLPSRSTDKAVQQQQQAQRAEAARTAVLAVPVDDVNRLTIADTSGRLLLALRNPSDMSEPDPKLFADLPTALLPVQARPGEARRAPLEGLDRAQAGLTAADLVTGGKGPGVRPPATEVRAVSAPRAAGSAGPARSGLQVEVIRGERSETVNY</sequence>
<reference evidence="3" key="1">
    <citation type="submission" date="2019-12" db="EMBL/GenBank/DDBJ databases">
        <authorList>
            <person name="Cremers G."/>
        </authorList>
    </citation>
    <scope>NUCLEOTIDE SEQUENCE</scope>
    <source>
        <strain evidence="3">Vvax</strain>
    </source>
</reference>
<dbReference type="AlphaFoldDB" id="A0A679JHG7"/>
<feature type="domain" description="SAF" evidence="2">
    <location>
        <begin position="54"/>
        <end position="114"/>
    </location>
</feature>
<evidence type="ECO:0000259" key="2">
    <source>
        <dbReference type="SMART" id="SM00858"/>
    </source>
</evidence>
<organism evidence="3">
    <name type="scientific">Variovorax paradoxus</name>
    <dbReference type="NCBI Taxonomy" id="34073"/>
    <lineage>
        <taxon>Bacteria</taxon>
        <taxon>Pseudomonadati</taxon>
        <taxon>Pseudomonadota</taxon>
        <taxon>Betaproteobacteria</taxon>
        <taxon>Burkholderiales</taxon>
        <taxon>Comamonadaceae</taxon>
        <taxon>Variovorax</taxon>
    </lineage>
</organism>
<dbReference type="InterPro" id="IPR031571">
    <property type="entry name" value="RcpC_dom"/>
</dbReference>
<feature type="compositionally biased region" description="Low complexity" evidence="1">
    <location>
        <begin position="302"/>
        <end position="320"/>
    </location>
</feature>
<dbReference type="InterPro" id="IPR013974">
    <property type="entry name" value="SAF"/>
</dbReference>
<dbReference type="EMBL" id="LR743507">
    <property type="protein sequence ID" value="CAA2108405.1"/>
    <property type="molecule type" value="Genomic_DNA"/>
</dbReference>
<name>A0A679JHG7_VARPD</name>
<feature type="region of interest" description="Disordered" evidence="1">
    <location>
        <begin position="286"/>
        <end position="322"/>
    </location>
</feature>